<accession>A0AAP4FW39</accession>
<dbReference type="InterPro" id="IPR021098">
    <property type="entry name" value="Phage_P22_Gp10"/>
</dbReference>
<gene>
    <name evidence="1" type="ORF">QQF32_13305</name>
</gene>
<keyword evidence="2" id="KW-1185">Reference proteome</keyword>
<evidence type="ECO:0000313" key="2">
    <source>
        <dbReference type="Proteomes" id="UP001223214"/>
    </source>
</evidence>
<dbReference type="RefSeq" id="WP_285149532.1">
    <property type="nucleotide sequence ID" value="NZ_JASSOM010000056.1"/>
</dbReference>
<comment type="caution">
    <text evidence="1">The sequence shown here is derived from an EMBL/GenBank/DDBJ whole genome shotgun (WGS) entry which is preliminary data.</text>
</comment>
<reference evidence="1 2" key="1">
    <citation type="submission" date="2023-06" db="EMBL/GenBank/DDBJ databases">
        <title>Identification and characterization of antibiotic-resistant Gram-negative bacteria.</title>
        <authorList>
            <person name="Cho G.-S."/>
            <person name="Lee J."/>
            <person name="Tai E."/>
            <person name="Jeong S."/>
            <person name="Kim I."/>
            <person name="Kim B.-E."/>
            <person name="Jeong M.-I."/>
            <person name="Oh K.-K."/>
            <person name="Franz C.M.A.P."/>
        </authorList>
    </citation>
    <scope>NUCLEOTIDE SEQUENCE [LARGE SCALE GENOMIC DNA]</scope>
    <source>
        <strain evidence="1 2">V106_12</strain>
    </source>
</reference>
<evidence type="ECO:0000313" key="1">
    <source>
        <dbReference type="EMBL" id="MDK9364174.1"/>
    </source>
</evidence>
<proteinExistence type="predicted"/>
<sequence>MVNGKPITLPLTRGTGKNPLIARYITLLPVNMLAVPPKLVTANGFLHSFPGIEKKADVDGVSRGALLNVADSLVYRVCGAKLYKGPEAVADIPNTDRVSMASSNQSVAVATGGLMIIRKSDGSTVNLDNWPPSQYFPGSAEILQSGSKGAGYDGTLQLTQSMVDKGRIKLTLTPEAGAATGAALDLDKIQQYYDQEPASAGTPYITDAYISGFDISGTSLTVSYTFNANGAEGDDNTQFVWQQVVEPTSLENAQYDIGEVADICHANGRYAWVKKGTNLWGVTDIDDETKPDRYRPFMTAEAYADPIIGIAEIGGDVAVFGTVSTEFFTLTGSSSTTTTVYRSQKAMLINVGIAGPHCKALADGKFAVISNPAGGRPSVYLLGDGRATEIATPEITDALTATDADELAKGVVQFFRYAEHALIVVRFASSVYCYDLVSKSWCQLAAGNGDEPHPAIDVLQEGVALTAGDIRYPRTGTLRDTTAAQYGETQPHILYSPLMNMPGARLFNLQLEVATGLTRQPEHIAVAATTDGAIFPREVTVRNDEPQRYDLIPCLNRVGFVKHNIGFRFRILSTTPLTVNSASVRPG</sequence>
<organism evidence="1 2">
    <name type="scientific">Lelliottia wanjuensis</name>
    <dbReference type="NCBI Taxonomy" id="3050585"/>
    <lineage>
        <taxon>Bacteria</taxon>
        <taxon>Pseudomonadati</taxon>
        <taxon>Pseudomonadota</taxon>
        <taxon>Gammaproteobacteria</taxon>
        <taxon>Enterobacterales</taxon>
        <taxon>Enterobacteriaceae</taxon>
        <taxon>Lelliottia</taxon>
    </lineage>
</organism>
<dbReference type="EMBL" id="JASSOM010000056">
    <property type="protein sequence ID" value="MDK9364174.1"/>
    <property type="molecule type" value="Genomic_DNA"/>
</dbReference>
<dbReference type="AlphaFoldDB" id="A0AAP4FW39"/>
<protein>
    <submittedName>
        <fullName evidence="1">Packaged DNA stabilization protein</fullName>
    </submittedName>
</protein>
<name>A0AAP4FW39_9ENTR</name>
<dbReference type="Proteomes" id="UP001223214">
    <property type="component" value="Unassembled WGS sequence"/>
</dbReference>
<dbReference type="Pfam" id="PF11134">
    <property type="entry name" value="Phage_stabilise"/>
    <property type="match status" value="2"/>
</dbReference>